<dbReference type="InterPro" id="IPR025558">
    <property type="entry name" value="DUF4283"/>
</dbReference>
<feature type="domain" description="CCHC-type" evidence="2">
    <location>
        <begin position="203"/>
        <end position="216"/>
    </location>
</feature>
<accession>A0ABD3DAB3</accession>
<evidence type="ECO:0000259" key="2">
    <source>
        <dbReference type="PROSITE" id="PS50158"/>
    </source>
</evidence>
<dbReference type="Proteomes" id="UP001632038">
    <property type="component" value="Unassembled WGS sequence"/>
</dbReference>
<dbReference type="EMBL" id="JAVIJP010000018">
    <property type="protein sequence ID" value="KAL3638819.1"/>
    <property type="molecule type" value="Genomic_DNA"/>
</dbReference>
<dbReference type="InterPro" id="IPR001878">
    <property type="entry name" value="Znf_CCHC"/>
</dbReference>
<gene>
    <name evidence="3" type="ORF">CASFOL_016726</name>
</gene>
<comment type="caution">
    <text evidence="3">The sequence shown here is derived from an EMBL/GenBank/DDBJ whole genome shotgun (WGS) entry which is preliminary data.</text>
</comment>
<proteinExistence type="predicted"/>
<reference evidence="4" key="1">
    <citation type="journal article" date="2024" name="IScience">
        <title>Strigolactones Initiate the Formation of Haustorium-like Structures in Castilleja.</title>
        <authorList>
            <person name="Buerger M."/>
            <person name="Peterson D."/>
            <person name="Chory J."/>
        </authorList>
    </citation>
    <scope>NUCLEOTIDE SEQUENCE [LARGE SCALE GENOMIC DNA]</scope>
</reference>
<evidence type="ECO:0000313" key="3">
    <source>
        <dbReference type="EMBL" id="KAL3638819.1"/>
    </source>
</evidence>
<evidence type="ECO:0000256" key="1">
    <source>
        <dbReference type="PROSITE-ProRule" id="PRU00047"/>
    </source>
</evidence>
<dbReference type="Pfam" id="PF14392">
    <property type="entry name" value="zf-CCHC_4"/>
    <property type="match status" value="1"/>
</dbReference>
<protein>
    <recommendedName>
        <fullName evidence="2">CCHC-type domain-containing protein</fullName>
    </recommendedName>
</protein>
<dbReference type="InterPro" id="IPR025836">
    <property type="entry name" value="Zn_knuckle_CX2CX4HX4C"/>
</dbReference>
<dbReference type="PANTHER" id="PTHR31286:SF178">
    <property type="entry name" value="DUF4283 DOMAIN-CONTAINING PROTEIN"/>
    <property type="match status" value="1"/>
</dbReference>
<keyword evidence="1" id="KW-0479">Metal-binding</keyword>
<dbReference type="PANTHER" id="PTHR31286">
    <property type="entry name" value="GLYCINE-RICH CELL WALL STRUCTURAL PROTEIN 1.8-LIKE"/>
    <property type="match status" value="1"/>
</dbReference>
<dbReference type="GO" id="GO:0008270">
    <property type="term" value="F:zinc ion binding"/>
    <property type="evidence" value="ECO:0007669"/>
    <property type="project" value="UniProtKB-KW"/>
</dbReference>
<dbReference type="PROSITE" id="PS50158">
    <property type="entry name" value="ZF_CCHC"/>
    <property type="match status" value="1"/>
</dbReference>
<sequence>MDNIKDLTISNLSNEEIDAINSLHPDPITSNEENTIIAKIISQKTCNMNAFKDAMIKAWKPNKKTTTNLLEDNTMAFVFDDEEDMEKVLNNAWTFRDHQLVISRWPPDQALAEINLDKVTFWIHAIGVPVSYTNLRNAQVIGDELGRFVKSDMRSVAHKWKKSMRIQVEFDIFKPLKSTLAFSCPSRPGLFIEIRYERLVDFCYSCGLIGHKLANCHIPNDGRRGIGEEGGFGPWMKMENSHIRNPKFIGDPCNKLPSGPSAVGKPTYNWPVPTARQPQRPPSFSREINTQILVATQMNVDTTSDLSNPKAHVKVDTPPGFPALKEHMAVVTESLQNPAVTETPIVTFTSDKMEISQRIPLTATDEGLVTAIIPNGPTSTGPGKILDNATGPSKPNLAQSGLIDQNFINQVDKHVTLKRKASSFEICPVIGITNTNPNFDISQFSHGKKIKTAEISPQKSPAYLNPNSELLTPAIDTGDNQVPIKTPRIDLYSISRIADVGAIGY</sequence>
<organism evidence="3 4">
    <name type="scientific">Castilleja foliolosa</name>
    <dbReference type="NCBI Taxonomy" id="1961234"/>
    <lineage>
        <taxon>Eukaryota</taxon>
        <taxon>Viridiplantae</taxon>
        <taxon>Streptophyta</taxon>
        <taxon>Embryophyta</taxon>
        <taxon>Tracheophyta</taxon>
        <taxon>Spermatophyta</taxon>
        <taxon>Magnoliopsida</taxon>
        <taxon>eudicotyledons</taxon>
        <taxon>Gunneridae</taxon>
        <taxon>Pentapetalae</taxon>
        <taxon>asterids</taxon>
        <taxon>lamiids</taxon>
        <taxon>Lamiales</taxon>
        <taxon>Orobanchaceae</taxon>
        <taxon>Pedicularideae</taxon>
        <taxon>Castillejinae</taxon>
        <taxon>Castilleja</taxon>
    </lineage>
</organism>
<evidence type="ECO:0000313" key="4">
    <source>
        <dbReference type="Proteomes" id="UP001632038"/>
    </source>
</evidence>
<dbReference type="InterPro" id="IPR040256">
    <property type="entry name" value="At4g02000-like"/>
</dbReference>
<name>A0ABD3DAB3_9LAMI</name>
<keyword evidence="4" id="KW-1185">Reference proteome</keyword>
<keyword evidence="1" id="KW-0863">Zinc-finger</keyword>
<dbReference type="AlphaFoldDB" id="A0ABD3DAB3"/>
<keyword evidence="1" id="KW-0862">Zinc</keyword>
<dbReference type="Pfam" id="PF14111">
    <property type="entry name" value="DUF4283"/>
    <property type="match status" value="1"/>
</dbReference>